<keyword evidence="5" id="KW-0687">Ribonucleoprotein</keyword>
<reference evidence="5" key="1">
    <citation type="submission" date="2018-06" db="EMBL/GenBank/DDBJ databases">
        <authorList>
            <person name="Zhirakovskaya E."/>
        </authorList>
    </citation>
    <scope>NUCLEOTIDE SEQUENCE</scope>
</reference>
<dbReference type="Gene3D" id="3.40.50.150">
    <property type="entry name" value="Vaccinia Virus protein VP39"/>
    <property type="match status" value="1"/>
</dbReference>
<keyword evidence="1 5" id="KW-0489">Methyltransferase</keyword>
<gene>
    <name evidence="5" type="ORF">MNBD_GAMMA23-68</name>
</gene>
<dbReference type="PIRSF" id="PIRSF037167">
    <property type="entry name" value="Mtase_YfcB_prd"/>
    <property type="match status" value="1"/>
</dbReference>
<evidence type="ECO:0000256" key="3">
    <source>
        <dbReference type="ARBA" id="ARBA00022691"/>
    </source>
</evidence>
<dbReference type="SUPFAM" id="SSF53335">
    <property type="entry name" value="S-adenosyl-L-methionine-dependent methyltransferases"/>
    <property type="match status" value="1"/>
</dbReference>
<protein>
    <submittedName>
        <fullName evidence="5">Ribosomal protein L3 N(5)-glutamine methyltransferase</fullName>
        <ecNumber evidence="5">2.1.1.298</ecNumber>
    </submittedName>
</protein>
<dbReference type="PANTHER" id="PTHR47806">
    <property type="entry name" value="50S RIBOSOMAL PROTEIN L3 GLUTAMINE METHYLTRANSFERASE"/>
    <property type="match status" value="1"/>
</dbReference>
<dbReference type="InterPro" id="IPR004556">
    <property type="entry name" value="HemK-like"/>
</dbReference>
<keyword evidence="3" id="KW-0949">S-adenosyl-L-methionine</keyword>
<feature type="domain" description="Methyltransferase small" evidence="4">
    <location>
        <begin position="139"/>
        <end position="219"/>
    </location>
</feature>
<dbReference type="EC" id="2.1.1.298" evidence="5"/>
<dbReference type="NCBIfam" id="TIGR00536">
    <property type="entry name" value="hemK_fam"/>
    <property type="match status" value="1"/>
</dbReference>
<evidence type="ECO:0000313" key="5">
    <source>
        <dbReference type="EMBL" id="VAW98355.1"/>
    </source>
</evidence>
<dbReference type="PROSITE" id="PS00092">
    <property type="entry name" value="N6_MTASE"/>
    <property type="match status" value="1"/>
</dbReference>
<dbReference type="NCBIfam" id="TIGR03533">
    <property type="entry name" value="L3_gln_methyl"/>
    <property type="match status" value="1"/>
</dbReference>
<evidence type="ECO:0000256" key="2">
    <source>
        <dbReference type="ARBA" id="ARBA00022679"/>
    </source>
</evidence>
<dbReference type="Pfam" id="PF05175">
    <property type="entry name" value="MTS"/>
    <property type="match status" value="1"/>
</dbReference>
<dbReference type="EMBL" id="UOFT01000065">
    <property type="protein sequence ID" value="VAW98355.1"/>
    <property type="molecule type" value="Genomic_DNA"/>
</dbReference>
<organism evidence="5">
    <name type="scientific">hydrothermal vent metagenome</name>
    <dbReference type="NCBI Taxonomy" id="652676"/>
    <lineage>
        <taxon>unclassified sequences</taxon>
        <taxon>metagenomes</taxon>
        <taxon>ecological metagenomes</taxon>
    </lineage>
</organism>
<dbReference type="GO" id="GO:0005829">
    <property type="term" value="C:cytosol"/>
    <property type="evidence" value="ECO:0007669"/>
    <property type="project" value="TreeGrafter"/>
</dbReference>
<dbReference type="CDD" id="cd02440">
    <property type="entry name" value="AdoMet_MTases"/>
    <property type="match status" value="1"/>
</dbReference>
<dbReference type="GO" id="GO:0036009">
    <property type="term" value="F:protein-glutamine N-methyltransferase activity"/>
    <property type="evidence" value="ECO:0007669"/>
    <property type="project" value="InterPro"/>
</dbReference>
<dbReference type="InterPro" id="IPR029063">
    <property type="entry name" value="SAM-dependent_MTases_sf"/>
</dbReference>
<dbReference type="GO" id="GO:0032259">
    <property type="term" value="P:methylation"/>
    <property type="evidence" value="ECO:0007669"/>
    <property type="project" value="UniProtKB-KW"/>
</dbReference>
<dbReference type="Gene3D" id="1.10.8.10">
    <property type="entry name" value="DNA helicase RuvA subunit, C-terminal domain"/>
    <property type="match status" value="1"/>
</dbReference>
<proteinExistence type="predicted"/>
<dbReference type="InterPro" id="IPR002052">
    <property type="entry name" value="DNA_methylase_N6_adenine_CS"/>
</dbReference>
<evidence type="ECO:0000259" key="4">
    <source>
        <dbReference type="Pfam" id="PF05175"/>
    </source>
</evidence>
<sequence>MNSLSIPSYNTTLRDVIVWAEELFKNSDLYFGHGTDNALDEAAYLVSYCAQKPVDFNDNDLMHVLTISQREKVAEVIEQRITNKVPAAYITGTAYFFGLAFEVNENVLIPRSPIAELIGEQFFPWFDYAGWLSTNKNGRLNILDMCTGSGCIGIACAVAFENANVDAVDISEQALKVAKSNVNKHHVAERVKVIQSDMFLGLPQKKYDIIVSNPPYVTRVEIDGLPAEYHKEPDMGLYAANNGLQFAIIILQQAFYYLADNGIVVIEVGNSAQALQTLFPKVPFTWLEFEMGGDGVFALDAAQIRQYHAQFMNVT</sequence>
<dbReference type="InterPro" id="IPR007848">
    <property type="entry name" value="Small_mtfrase_dom"/>
</dbReference>
<evidence type="ECO:0000256" key="1">
    <source>
        <dbReference type="ARBA" id="ARBA00022603"/>
    </source>
</evidence>
<name>A0A3B0ZXL6_9ZZZZ</name>
<keyword evidence="5" id="KW-0689">Ribosomal protein</keyword>
<accession>A0A3B0ZXL6</accession>
<dbReference type="GO" id="GO:0003676">
    <property type="term" value="F:nucleic acid binding"/>
    <property type="evidence" value="ECO:0007669"/>
    <property type="project" value="InterPro"/>
</dbReference>
<keyword evidence="2 5" id="KW-0808">Transferase</keyword>
<dbReference type="PANTHER" id="PTHR47806:SF1">
    <property type="entry name" value="RIBOSOMAL PROTEIN UL3 GLUTAMINE METHYLTRANSFERASE"/>
    <property type="match status" value="1"/>
</dbReference>
<dbReference type="GO" id="GO:0005840">
    <property type="term" value="C:ribosome"/>
    <property type="evidence" value="ECO:0007669"/>
    <property type="project" value="UniProtKB-KW"/>
</dbReference>
<dbReference type="AlphaFoldDB" id="A0A3B0ZXL6"/>
<dbReference type="InterPro" id="IPR017127">
    <property type="entry name" value="Ribosome_uL3_MTase"/>
</dbReference>